<dbReference type="EMBL" id="CAADFO010000106">
    <property type="protein sequence ID" value="VFK32266.1"/>
    <property type="molecule type" value="Genomic_DNA"/>
</dbReference>
<proteinExistence type="predicted"/>
<dbReference type="EMBL" id="CAADGH010000110">
    <property type="protein sequence ID" value="VFK77205.1"/>
    <property type="molecule type" value="Genomic_DNA"/>
</dbReference>
<evidence type="ECO:0000313" key="2">
    <source>
        <dbReference type="EMBL" id="VFK77205.1"/>
    </source>
</evidence>
<organism evidence="2">
    <name type="scientific">Candidatus Kentrum sp. MB</name>
    <dbReference type="NCBI Taxonomy" id="2138164"/>
    <lineage>
        <taxon>Bacteria</taxon>
        <taxon>Pseudomonadati</taxon>
        <taxon>Pseudomonadota</taxon>
        <taxon>Gammaproteobacteria</taxon>
        <taxon>Candidatus Kentrum</taxon>
    </lineage>
</organism>
<gene>
    <name evidence="1" type="ORF">BECKMB1821G_GA0114241_11069</name>
    <name evidence="2" type="ORF">BECKMB1821H_GA0114242_11101</name>
</gene>
<name>A0A451BFY7_9GAMM</name>
<sequence>MDGHMDGKKEGMEEGIKKGFEKGIEKGKEEGTISTARLMKQAGEPVEKIAAYTLLTPEAIARLV</sequence>
<reference evidence="2" key="1">
    <citation type="submission" date="2019-02" db="EMBL/GenBank/DDBJ databases">
        <authorList>
            <person name="Gruber-Vodicka R. H."/>
            <person name="Seah K. B. B."/>
        </authorList>
    </citation>
    <scope>NUCLEOTIDE SEQUENCE</scope>
    <source>
        <strain evidence="1">BECK_BZ197</strain>
        <strain evidence="2">BECK_BZ198</strain>
    </source>
</reference>
<dbReference type="AlphaFoldDB" id="A0A451BFY7"/>
<protein>
    <recommendedName>
        <fullName evidence="3">Essential protein Yae1, N terminal</fullName>
    </recommendedName>
</protein>
<accession>A0A451BFY7</accession>
<evidence type="ECO:0000313" key="1">
    <source>
        <dbReference type="EMBL" id="VFK32266.1"/>
    </source>
</evidence>
<evidence type="ECO:0008006" key="3">
    <source>
        <dbReference type="Google" id="ProtNLM"/>
    </source>
</evidence>